<feature type="region of interest" description="Disordered" evidence="9">
    <location>
        <begin position="613"/>
        <end position="649"/>
    </location>
</feature>
<proteinExistence type="predicted"/>
<keyword evidence="4 7" id="KW-0547">Nucleotide-binding</keyword>
<dbReference type="SUPFAM" id="SSF56112">
    <property type="entry name" value="Protein kinase-like (PK-like)"/>
    <property type="match status" value="1"/>
</dbReference>
<dbReference type="PROSITE" id="PS00107">
    <property type="entry name" value="PROTEIN_KINASE_ATP"/>
    <property type="match status" value="1"/>
</dbReference>
<keyword evidence="5" id="KW-0418">Kinase</keyword>
<keyword evidence="6 7" id="KW-0067">ATP-binding</keyword>
<dbReference type="EMBL" id="JAVFWL010000006">
    <property type="protein sequence ID" value="KAK6765557.1"/>
    <property type="molecule type" value="Genomic_DNA"/>
</dbReference>
<dbReference type="InterPro" id="IPR008271">
    <property type="entry name" value="Ser/Thr_kinase_AS"/>
</dbReference>
<keyword evidence="1" id="KW-0723">Serine/threonine-protein kinase</keyword>
<keyword evidence="8" id="KW-0175">Coiled coil</keyword>
<feature type="compositionally biased region" description="Pro residues" evidence="9">
    <location>
        <begin position="417"/>
        <end position="431"/>
    </location>
</feature>
<organism evidence="11 12">
    <name type="scientific">Necator americanus</name>
    <name type="common">Human hookworm</name>
    <dbReference type="NCBI Taxonomy" id="51031"/>
    <lineage>
        <taxon>Eukaryota</taxon>
        <taxon>Metazoa</taxon>
        <taxon>Ecdysozoa</taxon>
        <taxon>Nematoda</taxon>
        <taxon>Chromadorea</taxon>
        <taxon>Rhabditida</taxon>
        <taxon>Rhabditina</taxon>
        <taxon>Rhabditomorpha</taxon>
        <taxon>Strongyloidea</taxon>
        <taxon>Ancylostomatidae</taxon>
        <taxon>Bunostominae</taxon>
        <taxon>Necator</taxon>
    </lineage>
</organism>
<evidence type="ECO:0000259" key="10">
    <source>
        <dbReference type="PROSITE" id="PS50011"/>
    </source>
</evidence>
<dbReference type="PANTHER" id="PTHR46538">
    <property type="entry name" value="PROTEIN KINASE DOMAIN-CONTAINING PROTEIN"/>
    <property type="match status" value="1"/>
</dbReference>
<feature type="coiled-coil region" evidence="8">
    <location>
        <begin position="1060"/>
        <end position="1087"/>
    </location>
</feature>
<evidence type="ECO:0000256" key="8">
    <source>
        <dbReference type="SAM" id="Coils"/>
    </source>
</evidence>
<evidence type="ECO:0000256" key="3">
    <source>
        <dbReference type="ARBA" id="ARBA00022679"/>
    </source>
</evidence>
<dbReference type="InterPro" id="IPR017441">
    <property type="entry name" value="Protein_kinase_ATP_BS"/>
</dbReference>
<dbReference type="Proteomes" id="UP001303046">
    <property type="component" value="Unassembled WGS sequence"/>
</dbReference>
<evidence type="ECO:0000313" key="12">
    <source>
        <dbReference type="Proteomes" id="UP001303046"/>
    </source>
</evidence>
<feature type="binding site" evidence="7">
    <location>
        <position position="112"/>
    </location>
    <ligand>
        <name>ATP</name>
        <dbReference type="ChEBI" id="CHEBI:30616"/>
    </ligand>
</feature>
<feature type="compositionally biased region" description="Low complexity" evidence="9">
    <location>
        <begin position="679"/>
        <end position="695"/>
    </location>
</feature>
<evidence type="ECO:0000256" key="5">
    <source>
        <dbReference type="ARBA" id="ARBA00022777"/>
    </source>
</evidence>
<dbReference type="InterPro" id="IPR022165">
    <property type="entry name" value="PKK"/>
</dbReference>
<dbReference type="PANTHER" id="PTHR46538:SF3">
    <property type="entry name" value="PROTEIN KINASE DOMAIN-CONTAINING PROTEIN"/>
    <property type="match status" value="1"/>
</dbReference>
<evidence type="ECO:0000256" key="2">
    <source>
        <dbReference type="ARBA" id="ARBA00022553"/>
    </source>
</evidence>
<dbReference type="InterPro" id="IPR000719">
    <property type="entry name" value="Prot_kinase_dom"/>
</dbReference>
<keyword evidence="3" id="KW-0808">Transferase</keyword>
<feature type="region of interest" description="Disordered" evidence="9">
    <location>
        <begin position="534"/>
        <end position="573"/>
    </location>
</feature>
<dbReference type="Pfam" id="PF12474">
    <property type="entry name" value="PKK"/>
    <property type="match status" value="2"/>
</dbReference>
<evidence type="ECO:0000313" key="11">
    <source>
        <dbReference type="EMBL" id="KAK6765557.1"/>
    </source>
</evidence>
<dbReference type="PROSITE" id="PS50011">
    <property type="entry name" value="PROTEIN_KINASE_DOM"/>
    <property type="match status" value="1"/>
</dbReference>
<gene>
    <name evidence="11" type="primary">Necator_chrX.g25625</name>
    <name evidence="11" type="ORF">RB195_025459</name>
</gene>
<dbReference type="Pfam" id="PF00069">
    <property type="entry name" value="Pkinase"/>
    <property type="match status" value="1"/>
</dbReference>
<feature type="region of interest" description="Disordered" evidence="9">
    <location>
        <begin position="664"/>
        <end position="701"/>
    </location>
</feature>
<name>A0ABR1ESD9_NECAM</name>
<accession>A0ABR1ESD9</accession>
<evidence type="ECO:0000256" key="6">
    <source>
        <dbReference type="ARBA" id="ARBA00022840"/>
    </source>
</evidence>
<evidence type="ECO:0000256" key="9">
    <source>
        <dbReference type="SAM" id="MobiDB-lite"/>
    </source>
</evidence>
<feature type="coiled-coil region" evidence="8">
    <location>
        <begin position="1153"/>
        <end position="1199"/>
    </location>
</feature>
<dbReference type="SMART" id="SM00220">
    <property type="entry name" value="S_TKc"/>
    <property type="match status" value="1"/>
</dbReference>
<dbReference type="Gene3D" id="1.10.510.10">
    <property type="entry name" value="Transferase(Phosphotransferase) domain 1"/>
    <property type="match status" value="1"/>
</dbReference>
<feature type="compositionally biased region" description="Low complexity" evidence="9">
    <location>
        <begin position="631"/>
        <end position="649"/>
    </location>
</feature>
<evidence type="ECO:0000256" key="4">
    <source>
        <dbReference type="ARBA" id="ARBA00022741"/>
    </source>
</evidence>
<feature type="region of interest" description="Disordered" evidence="9">
    <location>
        <begin position="411"/>
        <end position="438"/>
    </location>
</feature>
<keyword evidence="12" id="KW-1185">Reference proteome</keyword>
<dbReference type="InterPro" id="IPR051585">
    <property type="entry name" value="STE20_Ser/Thr_Kinases"/>
</dbReference>
<evidence type="ECO:0000256" key="7">
    <source>
        <dbReference type="PROSITE-ProRule" id="PRU10141"/>
    </source>
</evidence>
<reference evidence="11 12" key="1">
    <citation type="submission" date="2023-08" db="EMBL/GenBank/DDBJ databases">
        <title>A Necator americanus chromosomal reference genome.</title>
        <authorList>
            <person name="Ilik V."/>
            <person name="Petrzelkova K.J."/>
            <person name="Pardy F."/>
            <person name="Fuh T."/>
            <person name="Niatou-Singa F.S."/>
            <person name="Gouil Q."/>
            <person name="Baker L."/>
            <person name="Ritchie M.E."/>
            <person name="Jex A.R."/>
            <person name="Gazzola D."/>
            <person name="Li H."/>
            <person name="Toshio Fujiwara R."/>
            <person name="Zhan B."/>
            <person name="Aroian R.V."/>
            <person name="Pafco B."/>
            <person name="Schwarz E.M."/>
        </authorList>
    </citation>
    <scope>NUCLEOTIDE SEQUENCE [LARGE SCALE GENOMIC DNA]</scope>
    <source>
        <strain evidence="11 12">Aroian</strain>
        <tissue evidence="11">Whole animal</tissue>
    </source>
</reference>
<dbReference type="InterPro" id="IPR011009">
    <property type="entry name" value="Kinase-like_dom_sf"/>
</dbReference>
<feature type="coiled-coil region" evidence="8">
    <location>
        <begin position="841"/>
        <end position="960"/>
    </location>
</feature>
<feature type="region of interest" description="Disordered" evidence="9">
    <location>
        <begin position="736"/>
        <end position="774"/>
    </location>
</feature>
<feature type="domain" description="Protein kinase" evidence="10">
    <location>
        <begin position="82"/>
        <end position="341"/>
    </location>
</feature>
<feature type="compositionally biased region" description="Polar residues" evidence="9">
    <location>
        <begin position="554"/>
        <end position="573"/>
    </location>
</feature>
<dbReference type="PROSITE" id="PS00108">
    <property type="entry name" value="PROTEIN_KINASE_ST"/>
    <property type="match status" value="1"/>
</dbReference>
<comment type="caution">
    <text evidence="11">The sequence shown here is derived from an EMBL/GenBank/DDBJ whole genome shotgun (WGS) entry which is preliminary data.</text>
</comment>
<protein>
    <recommendedName>
        <fullName evidence="10">Protein kinase domain-containing protein</fullName>
    </recommendedName>
</protein>
<keyword evidence="2" id="KW-0597">Phosphoprotein</keyword>
<evidence type="ECO:0000256" key="1">
    <source>
        <dbReference type="ARBA" id="ARBA00022527"/>
    </source>
</evidence>
<sequence>MKLGAAIETVCRNEEGPLLAPLVAAVRDGPTTIQFGQSIPTKASEMSFFGKMKNLFRSPAIEESRRPVPSIIEVNVNPKEFWDIVGELGDGAFGKVEKAVSKSDKNLYAAAKAIEVQEGEQLEDFLVEIEILTSCKHTNIVGLYACYFCENKLHMMLEFCGGGAVDAIMIELEKALTEKQIAYIGRYTCEAVAFLHDNNVIHRDLKAGNILLTNDGVVKLADFGVSAKLKDRNEKRDTFIGTPYWMAPEVMMCETFKDQPYDTRSDIWSFGITLIEMAQMEPPHSNVSPMRVLIKVQKSAPPTLLNPSSWSIFFADFLSQCLVKNPLERRTAKQLLSHPFIANATDRHPVLALLAEVNADIEEEVIIDDDRASCDESCADSEDQASEDAAWASSALIPQYNEQVLQIGDIPSKKRAAPPPPPSVGPVPPSPMYVEQSNNVKDPNKELFVQASTPFHAVEGTSDFVSPGREALNILEDLNSALDKQNSSSLANISDDVSNREPSAIPIDSVHATEVTVHSPVPQHKIKDVVGAARAATKSPSPLLSKTVDRNKHSTNSSENVYGQESLSKTELQQGGQDTAVIAVGTDVPYVPLSTIIGSRDVRYGVQKRSDVIGKGPAESAPTAVETRAGSVHPSSRTSSPASALPPSAGLQARNQLNQALQETTRTKSLSRTGSLRGLPSLQQGTTSSSPSSPGVQKSKTEPPLHYALFSSGKESPCSVKEYNYFEQFPAGPSTDDEYFVAPSSVGKKTPPPEPPVDYNDQHSKENTSPASLHNGAVFPSISQDLAKTQEAVKHRFAKESNDAGLGVRKHPHRQTVTKKTRTYTIDGMQVTSTTMHVLGAKEDMQMRKQQLQDLRRLQREEVRQKQKLQLEGSNLVEQQERKFQQEKAILTKQYEIDMEAMERKQKREIEEAEKLQEEEMKQAQKRLKYEQEKDLRAFKDRLKQEMKIMKQEMDMLPRQQRKDALRMKKDQMEHENHIKEADFVLQLQKNADATLARMTQKHKEKMAALERQFLMQKHLLLRAKENSDWELEEKQMGEKYVMHRKLFKDEYFLLRTQMLARHQKELAQAQKINQEEEDELVRALAIDRKKLPKMLRNEAKTRSVMFKESLRISMQTMTPAEMSEKLRRFDEHENMRIRNALEEHDLKSARKIAQLKEKHQQAMNELDEMQNEKRKQLLEKERNTMQEHEKKYFSMREQWQADLAPRKLMLESRFQEEMEAQERFYGISLGGTIASTPIIPARIH</sequence>
<feature type="compositionally biased region" description="Polar residues" evidence="9">
    <location>
        <begin position="664"/>
        <end position="674"/>
    </location>
</feature>